<reference evidence="8" key="1">
    <citation type="submission" date="2021-01" db="UniProtKB">
        <authorList>
            <consortium name="EnsemblPlants"/>
        </authorList>
    </citation>
    <scope>IDENTIFICATION</scope>
</reference>
<dbReference type="InterPro" id="IPR042122">
    <property type="entry name" value="Ser_AcTrfase_N_sf"/>
</dbReference>
<dbReference type="NCBIfam" id="TIGR01172">
    <property type="entry name" value="cysE"/>
    <property type="match status" value="1"/>
</dbReference>
<feature type="domain" description="Serine acetyltransferase N-terminal" evidence="7">
    <location>
        <begin position="108"/>
        <end position="212"/>
    </location>
</feature>
<evidence type="ECO:0000256" key="2">
    <source>
        <dbReference type="ARBA" id="ARBA00007274"/>
    </source>
</evidence>
<dbReference type="AlphaFoldDB" id="A0A7N0U310"/>
<dbReference type="NCBIfam" id="NF041874">
    <property type="entry name" value="EPS_EpsC"/>
    <property type="match status" value="1"/>
</dbReference>
<dbReference type="PANTHER" id="PTHR42811">
    <property type="entry name" value="SERINE ACETYLTRANSFERASE"/>
    <property type="match status" value="1"/>
</dbReference>
<dbReference type="InterPro" id="IPR010493">
    <property type="entry name" value="Ser_AcTrfase_N"/>
</dbReference>
<dbReference type="UniPathway" id="UPA00136">
    <property type="reaction ID" value="UER00199"/>
</dbReference>
<dbReference type="Gene3D" id="2.160.10.10">
    <property type="entry name" value="Hexapeptide repeat proteins"/>
    <property type="match status" value="1"/>
</dbReference>
<dbReference type="SMART" id="SM00971">
    <property type="entry name" value="SATase_N"/>
    <property type="match status" value="1"/>
</dbReference>
<dbReference type="PROSITE" id="PS00101">
    <property type="entry name" value="HEXAPEP_TRANSFERASES"/>
    <property type="match status" value="1"/>
</dbReference>
<evidence type="ECO:0000259" key="7">
    <source>
        <dbReference type="SMART" id="SM00971"/>
    </source>
</evidence>
<dbReference type="OMA" id="WHPTHAG"/>
<dbReference type="GO" id="GO:0005737">
    <property type="term" value="C:cytoplasm"/>
    <property type="evidence" value="ECO:0007669"/>
    <property type="project" value="InterPro"/>
</dbReference>
<keyword evidence="5" id="KW-0808">Transferase</keyword>
<dbReference type="EC" id="2.3.1.30" evidence="3"/>
<evidence type="ECO:0000256" key="3">
    <source>
        <dbReference type="ARBA" id="ARBA00013266"/>
    </source>
</evidence>
<dbReference type="Pfam" id="PF00132">
    <property type="entry name" value="Hexapep"/>
    <property type="match status" value="1"/>
</dbReference>
<dbReference type="InterPro" id="IPR005881">
    <property type="entry name" value="Ser_O-AcTrfase"/>
</dbReference>
<comment type="pathway">
    <text evidence="1">Amino-acid biosynthesis; L-cysteine biosynthesis; L-cysteine from L-serine: step 1/2.</text>
</comment>
<organism evidence="8 9">
    <name type="scientific">Kalanchoe fedtschenkoi</name>
    <name type="common">Lavender scallops</name>
    <name type="synonym">South American air plant</name>
    <dbReference type="NCBI Taxonomy" id="63787"/>
    <lineage>
        <taxon>Eukaryota</taxon>
        <taxon>Viridiplantae</taxon>
        <taxon>Streptophyta</taxon>
        <taxon>Embryophyta</taxon>
        <taxon>Tracheophyta</taxon>
        <taxon>Spermatophyta</taxon>
        <taxon>Magnoliopsida</taxon>
        <taxon>eudicotyledons</taxon>
        <taxon>Gunneridae</taxon>
        <taxon>Pentapetalae</taxon>
        <taxon>Saxifragales</taxon>
        <taxon>Crassulaceae</taxon>
        <taxon>Kalanchoe</taxon>
    </lineage>
</organism>
<evidence type="ECO:0000256" key="5">
    <source>
        <dbReference type="ARBA" id="ARBA00022679"/>
    </source>
</evidence>
<keyword evidence="6" id="KW-0012">Acyltransferase</keyword>
<keyword evidence="4" id="KW-0028">Amino-acid biosynthesis</keyword>
<dbReference type="InterPro" id="IPR045304">
    <property type="entry name" value="LbH_SAT"/>
</dbReference>
<keyword evidence="9" id="KW-1185">Reference proteome</keyword>
<comment type="similarity">
    <text evidence="2">Belongs to the transferase hexapeptide repeat family.</text>
</comment>
<evidence type="ECO:0000313" key="9">
    <source>
        <dbReference type="Proteomes" id="UP000594263"/>
    </source>
</evidence>
<dbReference type="GO" id="GO:0006535">
    <property type="term" value="P:cysteine biosynthetic process from serine"/>
    <property type="evidence" value="ECO:0007669"/>
    <property type="project" value="InterPro"/>
</dbReference>
<sequence length="374" mass="40270">MALFISRPLSSSSALPKRYYLLSTTVSSLDHLGIGLNPPALAQPQTKKTFNSRRTALLEAGVVAADHAAVNSVKFLRHGLLDFVGGLRLAHTVAEAGVEEEEACEEDVWRRLQDEARSSIEQEPILSNYYHTSILRHPSLEAALANYLSTKLADLSLPTATLNDLFVNVLVENKDVVRAVEADLRAVKERDPACGSYSNCFLNFKGFLACQAHRIAHKLWSQGRNSLALLIQSRVSEVFAMDIHPGARIGQGILFDHATGIVVGETAVIGNDVAILHNVTLGGTGKMCGDRHPKIGDGVLIGAGASILGNIRIGEGAKIGAGSVVLKEVQPWTNVVGNPARVVGGKENPVKLDKKPSLTMDHTSNIADWYDYCV</sequence>
<dbReference type="Pfam" id="PF06426">
    <property type="entry name" value="SATase_N"/>
    <property type="match status" value="1"/>
</dbReference>
<dbReference type="SUPFAM" id="SSF51161">
    <property type="entry name" value="Trimeric LpxA-like enzymes"/>
    <property type="match status" value="1"/>
</dbReference>
<dbReference type="InterPro" id="IPR001451">
    <property type="entry name" value="Hexapep"/>
</dbReference>
<dbReference type="InterPro" id="IPR018357">
    <property type="entry name" value="Hexapep_transf_CS"/>
</dbReference>
<evidence type="ECO:0000256" key="6">
    <source>
        <dbReference type="ARBA" id="ARBA00023315"/>
    </source>
</evidence>
<name>A0A7N0U310_KALFE</name>
<dbReference type="CDD" id="cd03354">
    <property type="entry name" value="LbH_SAT"/>
    <property type="match status" value="1"/>
</dbReference>
<dbReference type="EnsemblPlants" id="Kaladp0051s0068.1.v1.1">
    <property type="protein sequence ID" value="Kaladp0051s0068.1.v1.1.CDS.1"/>
    <property type="gene ID" value="Kaladp0051s0068.v1.1"/>
</dbReference>
<evidence type="ECO:0000256" key="1">
    <source>
        <dbReference type="ARBA" id="ARBA00004876"/>
    </source>
</evidence>
<protein>
    <recommendedName>
        <fullName evidence="3">serine O-acetyltransferase</fullName>
        <ecNumber evidence="3">2.3.1.30</ecNumber>
    </recommendedName>
</protein>
<dbReference type="Proteomes" id="UP000594263">
    <property type="component" value="Unplaced"/>
</dbReference>
<dbReference type="GO" id="GO:0009001">
    <property type="term" value="F:serine O-acetyltransferase activity"/>
    <property type="evidence" value="ECO:0007669"/>
    <property type="project" value="UniProtKB-EC"/>
</dbReference>
<dbReference type="FunFam" id="2.160.10.10:FF:000002">
    <property type="entry name" value="Serine acetyltransferase"/>
    <property type="match status" value="1"/>
</dbReference>
<dbReference type="Gene3D" id="1.10.3130.10">
    <property type="entry name" value="serine acetyltransferase, domain 1"/>
    <property type="match status" value="1"/>
</dbReference>
<dbReference type="InterPro" id="IPR011004">
    <property type="entry name" value="Trimer_LpxA-like_sf"/>
</dbReference>
<dbReference type="Gramene" id="Kaladp0051s0068.1.v1.1">
    <property type="protein sequence ID" value="Kaladp0051s0068.1.v1.1.CDS.1"/>
    <property type="gene ID" value="Kaladp0051s0068.v1.1"/>
</dbReference>
<evidence type="ECO:0000313" key="8">
    <source>
        <dbReference type="EnsemblPlants" id="Kaladp0051s0068.1.v1.1.CDS.1"/>
    </source>
</evidence>
<accession>A0A7N0U310</accession>
<proteinExistence type="inferred from homology"/>
<evidence type="ECO:0000256" key="4">
    <source>
        <dbReference type="ARBA" id="ARBA00022605"/>
    </source>
</evidence>
<dbReference type="InterPro" id="IPR053376">
    <property type="entry name" value="Serine_acetyltransferase"/>
</dbReference>